<dbReference type="GeneID" id="68613749"/>
<keyword evidence="4" id="KW-1185">Reference proteome</keyword>
<feature type="compositionally biased region" description="Acidic residues" evidence="1">
    <location>
        <begin position="1"/>
        <end position="12"/>
    </location>
</feature>
<dbReference type="Proteomes" id="UP001501729">
    <property type="component" value="Unassembled WGS sequence"/>
</dbReference>
<protein>
    <submittedName>
        <fullName evidence="3">Uncharacterized protein</fullName>
    </submittedName>
</protein>
<evidence type="ECO:0000313" key="4">
    <source>
        <dbReference type="Proteomes" id="UP001501729"/>
    </source>
</evidence>
<sequence>MADATTEADGEESNGSSAQSGSGLKMLLLLGFSFIAGYLFAKSKGSKPNLHEELGELGRSGGPMEIEIEDMDNSSAADEDEDTDEEWDVEEDEAEKEIEAQTEDEEEDESEESDSSAADEDSESNDTDDEA</sequence>
<evidence type="ECO:0000256" key="1">
    <source>
        <dbReference type="SAM" id="MobiDB-lite"/>
    </source>
</evidence>
<organism evidence="3 4">
    <name type="scientific">Haladaptatus pallidirubidus</name>
    <dbReference type="NCBI Taxonomy" id="1008152"/>
    <lineage>
        <taxon>Archaea</taxon>
        <taxon>Methanobacteriati</taxon>
        <taxon>Methanobacteriota</taxon>
        <taxon>Stenosarchaea group</taxon>
        <taxon>Halobacteria</taxon>
        <taxon>Halobacteriales</taxon>
        <taxon>Haladaptataceae</taxon>
        <taxon>Haladaptatus</taxon>
    </lineage>
</organism>
<comment type="caution">
    <text evidence="3">The sequence shown here is derived from an EMBL/GenBank/DDBJ whole genome shotgun (WGS) entry which is preliminary data.</text>
</comment>
<accession>A0AAV3UN65</accession>
<evidence type="ECO:0000256" key="2">
    <source>
        <dbReference type="SAM" id="Phobius"/>
    </source>
</evidence>
<dbReference type="AlphaFoldDB" id="A0AAV3UN65"/>
<dbReference type="RefSeq" id="WP_227773546.1">
    <property type="nucleotide sequence ID" value="NZ_BAABKX010000018.1"/>
</dbReference>
<feature type="compositionally biased region" description="Acidic residues" evidence="1">
    <location>
        <begin position="66"/>
        <end position="131"/>
    </location>
</feature>
<keyword evidence="2" id="KW-0472">Membrane</keyword>
<dbReference type="EMBL" id="BAABKX010000018">
    <property type="protein sequence ID" value="GAA5059650.1"/>
    <property type="molecule type" value="Genomic_DNA"/>
</dbReference>
<feature type="region of interest" description="Disordered" evidence="1">
    <location>
        <begin position="1"/>
        <end position="21"/>
    </location>
</feature>
<gene>
    <name evidence="3" type="ORF">GCM10025751_43890</name>
</gene>
<proteinExistence type="predicted"/>
<keyword evidence="2" id="KW-1133">Transmembrane helix</keyword>
<feature type="transmembrane region" description="Helical" evidence="2">
    <location>
        <begin position="23"/>
        <end position="41"/>
    </location>
</feature>
<feature type="region of interest" description="Disordered" evidence="1">
    <location>
        <begin position="45"/>
        <end position="131"/>
    </location>
</feature>
<name>A0AAV3UN65_9EURY</name>
<keyword evidence="2" id="KW-0812">Transmembrane</keyword>
<reference evidence="3 4" key="1">
    <citation type="journal article" date="2019" name="Int. J. Syst. Evol. Microbiol.">
        <title>The Global Catalogue of Microorganisms (GCM) 10K type strain sequencing project: providing services to taxonomists for standard genome sequencing and annotation.</title>
        <authorList>
            <consortium name="The Broad Institute Genomics Platform"/>
            <consortium name="The Broad Institute Genome Sequencing Center for Infectious Disease"/>
            <person name="Wu L."/>
            <person name="Ma J."/>
        </authorList>
    </citation>
    <scope>NUCLEOTIDE SEQUENCE [LARGE SCALE GENOMIC DNA]</scope>
    <source>
        <strain evidence="3 4">JCM 17504</strain>
    </source>
</reference>
<evidence type="ECO:0000313" key="3">
    <source>
        <dbReference type="EMBL" id="GAA5059650.1"/>
    </source>
</evidence>